<dbReference type="Proteomes" id="UP001159405">
    <property type="component" value="Unassembled WGS sequence"/>
</dbReference>
<dbReference type="PRINTS" id="PR00018">
    <property type="entry name" value="KRINGLE"/>
</dbReference>
<dbReference type="SMART" id="SM00130">
    <property type="entry name" value="KR"/>
    <property type="match status" value="1"/>
</dbReference>
<dbReference type="InterPro" id="IPR020067">
    <property type="entry name" value="Frizzled_dom"/>
</dbReference>
<keyword evidence="9" id="KW-0472">Membrane</keyword>
<dbReference type="PROSITE" id="PS50070">
    <property type="entry name" value="KRINGLE_2"/>
    <property type="match status" value="1"/>
</dbReference>
<dbReference type="Gene3D" id="2.40.20.10">
    <property type="entry name" value="Plasminogen Kringle 4"/>
    <property type="match status" value="1"/>
</dbReference>
<comment type="caution">
    <text evidence="13">The sequence shown here is derived from an EMBL/GenBank/DDBJ whole genome shotgun (WGS) entry which is preliminary data.</text>
</comment>
<name>A0ABN8QCJ2_9CNID</name>
<dbReference type="PANTHER" id="PTHR44170:SF56">
    <property type="entry name" value="FIBRONECTIN TYPE-III DOMAIN-CONTAINING PROTEIN"/>
    <property type="match status" value="1"/>
</dbReference>
<evidence type="ECO:0000256" key="5">
    <source>
        <dbReference type="ARBA" id="ARBA00022840"/>
    </source>
</evidence>
<dbReference type="CDD" id="cd00108">
    <property type="entry name" value="KR"/>
    <property type="match status" value="1"/>
</dbReference>
<keyword evidence="9" id="KW-0812">Transmembrane</keyword>
<reference evidence="13 14" key="1">
    <citation type="submission" date="2022-05" db="EMBL/GenBank/DDBJ databases">
        <authorList>
            <consortium name="Genoscope - CEA"/>
            <person name="William W."/>
        </authorList>
    </citation>
    <scope>NUCLEOTIDE SEQUENCE [LARGE SCALE GENOMIC DNA]</scope>
</reference>
<keyword evidence="3 8" id="KW-0420">Kringle</keyword>
<evidence type="ECO:0000313" key="13">
    <source>
        <dbReference type="EMBL" id="CAH3161250.1"/>
    </source>
</evidence>
<dbReference type="SMART" id="SM00060">
    <property type="entry name" value="FN3"/>
    <property type="match status" value="3"/>
</dbReference>
<evidence type="ECO:0000256" key="4">
    <source>
        <dbReference type="ARBA" id="ARBA00022741"/>
    </source>
</evidence>
<keyword evidence="6 7" id="KW-1015">Disulfide bond</keyword>
<protein>
    <submittedName>
        <fullName evidence="13">Uncharacterized protein</fullName>
    </submittedName>
</protein>
<evidence type="ECO:0000256" key="9">
    <source>
        <dbReference type="SAM" id="Phobius"/>
    </source>
</evidence>
<evidence type="ECO:0000256" key="7">
    <source>
        <dbReference type="PROSITE-ProRule" id="PRU00090"/>
    </source>
</evidence>
<keyword evidence="14" id="KW-1185">Reference proteome</keyword>
<comment type="subcellular location">
    <subcellularLocation>
        <location evidence="1">Membrane</location>
        <topology evidence="1">Single-pass type I membrane protein</topology>
    </subcellularLocation>
</comment>
<accession>A0ABN8QCJ2</accession>
<evidence type="ECO:0000256" key="1">
    <source>
        <dbReference type="ARBA" id="ARBA00004479"/>
    </source>
</evidence>
<dbReference type="SUPFAM" id="SSF49265">
    <property type="entry name" value="Fibronectin type III"/>
    <property type="match status" value="2"/>
</dbReference>
<dbReference type="InterPro" id="IPR003961">
    <property type="entry name" value="FN3_dom"/>
</dbReference>
<dbReference type="EMBL" id="CALNXK010000119">
    <property type="protein sequence ID" value="CAH3161250.1"/>
    <property type="molecule type" value="Genomic_DNA"/>
</dbReference>
<keyword evidence="2" id="KW-0597">Phosphoprotein</keyword>
<feature type="domain" description="Fibronectin type-III" evidence="12">
    <location>
        <begin position="365"/>
        <end position="461"/>
    </location>
</feature>
<feature type="non-terminal residue" evidence="13">
    <location>
        <position position="792"/>
    </location>
</feature>
<feature type="transmembrane region" description="Helical" evidence="9">
    <location>
        <begin position="563"/>
        <end position="584"/>
    </location>
</feature>
<keyword evidence="5" id="KW-0067">ATP-binding</keyword>
<dbReference type="InterPro" id="IPR038178">
    <property type="entry name" value="Kringle_sf"/>
</dbReference>
<dbReference type="PROSITE" id="PS50853">
    <property type="entry name" value="FN3"/>
    <property type="match status" value="3"/>
</dbReference>
<keyword evidence="4" id="KW-0547">Nucleotide-binding</keyword>
<dbReference type="Pfam" id="PF00041">
    <property type="entry name" value="fn3"/>
    <property type="match status" value="3"/>
</dbReference>
<feature type="domain" description="FZ" evidence="10">
    <location>
        <begin position="3"/>
        <end position="163"/>
    </location>
</feature>
<dbReference type="InterPro" id="IPR013806">
    <property type="entry name" value="Kringle-like"/>
</dbReference>
<feature type="domain" description="Fibronectin type-III" evidence="12">
    <location>
        <begin position="466"/>
        <end position="561"/>
    </location>
</feature>
<feature type="disulfide bond" evidence="7">
    <location>
        <begin position="80"/>
        <end position="118"/>
    </location>
</feature>
<dbReference type="SUPFAM" id="SSF57440">
    <property type="entry name" value="Kringle-like"/>
    <property type="match status" value="1"/>
</dbReference>
<dbReference type="CDD" id="cd00063">
    <property type="entry name" value="FN3"/>
    <property type="match status" value="3"/>
</dbReference>
<gene>
    <name evidence="13" type="ORF">PLOB_00004395</name>
</gene>
<dbReference type="PANTHER" id="PTHR44170">
    <property type="entry name" value="PROTEIN SIDEKICK"/>
    <property type="match status" value="1"/>
</dbReference>
<proteinExistence type="predicted"/>
<evidence type="ECO:0000313" key="14">
    <source>
        <dbReference type="Proteomes" id="UP001159405"/>
    </source>
</evidence>
<dbReference type="Gene3D" id="1.10.2000.10">
    <property type="entry name" value="Frizzled cysteine-rich domain"/>
    <property type="match status" value="1"/>
</dbReference>
<dbReference type="Pfam" id="PF00051">
    <property type="entry name" value="Kringle"/>
    <property type="match status" value="1"/>
</dbReference>
<evidence type="ECO:0000256" key="8">
    <source>
        <dbReference type="PROSITE-ProRule" id="PRU00121"/>
    </source>
</evidence>
<sequence>MLNEQGICRPYGRIFQTGGYCKSVLNNLPVYGKDLNELYVNERKLQLYQVAKDFLLKTRKNSTDKPSVMLDSSFEVRQSCLKAVDDIYCHHYFKRCYLSSSPQILCREACQDLFFRLCNREFKLVSDFNKDRLYQTPEYPYFWDIINCTILPFQNESSNCYYPDKIREKLNVLESEGCFYGDGRGYRGNISTTISGYTCQSWDSQYPHVHKMFSGQIYNEIRNSSNYCRNPGGISLNGPWCYTTNKTVEWELCDVPKCAKQPPSSPPSDFRGHNVSSTSVKTFWGEVPKPSIHGILLGFYLLCEKLNSSSRHFAKLAPEIRKWEFKGLGKFTNYSCWLRAFNNFGNGTWSKVLTVSTDEDAPSAPPEKLEAWNISSTSLYVQWDPIPTNQRNGEVLGYNVEIRPDDQMQGGGTIEAINFTTSLSLTFNTLKKYCKYEVSVYGLTRRGKGPAQVLTVQTAEDVPDQPPTDVTAFSLGKYTVQVAWNPVPLEYANGEVLGYKVFYNDVNDTARVNSTVVLPKKNRLKIQKLRPGTNYSVRVLAFTRKGDGVSSAKYYVRTLPGTVTAAVFSGIVAVVAVFFAVYFVRKRRRSANAPDGNNGLICPYAISPSGWIENIIANRDRYETLDNEIVPSRSRGKPQYVNISPDGSLNLPPYLRDIFFEFERCYENTHYKRLHRRRRSIGGAVSIDGYPVYDQVVRVLSPGKASYNSNFTNKDKKMTTIESSKEHKRNSIDLGELRTFMMTSQGAVDCDEMKEVGAVEQETQRHRRRFSVDLGEVREFIALRDMKVYLED</sequence>
<feature type="domain" description="Fibronectin type-III" evidence="12">
    <location>
        <begin position="266"/>
        <end position="360"/>
    </location>
</feature>
<keyword evidence="9" id="KW-1133">Transmembrane helix</keyword>
<evidence type="ECO:0000256" key="2">
    <source>
        <dbReference type="ARBA" id="ARBA00022553"/>
    </source>
</evidence>
<evidence type="ECO:0000259" key="10">
    <source>
        <dbReference type="PROSITE" id="PS50038"/>
    </source>
</evidence>
<evidence type="ECO:0000256" key="3">
    <source>
        <dbReference type="ARBA" id="ARBA00022572"/>
    </source>
</evidence>
<feature type="domain" description="Kringle" evidence="11">
    <location>
        <begin position="177"/>
        <end position="258"/>
    </location>
</feature>
<dbReference type="InterPro" id="IPR000001">
    <property type="entry name" value="Kringle"/>
</dbReference>
<evidence type="ECO:0000259" key="12">
    <source>
        <dbReference type="PROSITE" id="PS50853"/>
    </source>
</evidence>
<comment type="caution">
    <text evidence="8">Lacks conserved residue(s) required for the propagation of feature annotation.</text>
</comment>
<dbReference type="InterPro" id="IPR013783">
    <property type="entry name" value="Ig-like_fold"/>
</dbReference>
<dbReference type="PROSITE" id="PS50038">
    <property type="entry name" value="FZ"/>
    <property type="match status" value="1"/>
</dbReference>
<dbReference type="Gene3D" id="2.60.40.10">
    <property type="entry name" value="Immunoglobulins"/>
    <property type="match status" value="3"/>
</dbReference>
<evidence type="ECO:0000259" key="11">
    <source>
        <dbReference type="PROSITE" id="PS50070"/>
    </source>
</evidence>
<dbReference type="InterPro" id="IPR036116">
    <property type="entry name" value="FN3_sf"/>
</dbReference>
<dbReference type="InterPro" id="IPR036790">
    <property type="entry name" value="Frizzled_dom_sf"/>
</dbReference>
<organism evidence="13 14">
    <name type="scientific">Porites lobata</name>
    <dbReference type="NCBI Taxonomy" id="104759"/>
    <lineage>
        <taxon>Eukaryota</taxon>
        <taxon>Metazoa</taxon>
        <taxon>Cnidaria</taxon>
        <taxon>Anthozoa</taxon>
        <taxon>Hexacorallia</taxon>
        <taxon>Scleractinia</taxon>
        <taxon>Fungiina</taxon>
        <taxon>Poritidae</taxon>
        <taxon>Porites</taxon>
    </lineage>
</organism>
<evidence type="ECO:0000256" key="6">
    <source>
        <dbReference type="ARBA" id="ARBA00023157"/>
    </source>
</evidence>